<keyword evidence="3" id="KW-1185">Reference proteome</keyword>
<dbReference type="EMBL" id="FQUU01000001">
    <property type="protein sequence ID" value="SHE36208.1"/>
    <property type="molecule type" value="Genomic_DNA"/>
</dbReference>
<evidence type="ECO:0000313" key="3">
    <source>
        <dbReference type="Proteomes" id="UP000184048"/>
    </source>
</evidence>
<accession>A0A1M4SVI0</accession>
<dbReference type="STRING" id="1121884.SAMN02745131_00246"/>
<dbReference type="Proteomes" id="UP000184048">
    <property type="component" value="Unassembled WGS sequence"/>
</dbReference>
<dbReference type="OrthoDB" id="9799878at2"/>
<dbReference type="PANTHER" id="PTHR36842:SF1">
    <property type="entry name" value="PROTEIN TOLB"/>
    <property type="match status" value="1"/>
</dbReference>
<dbReference type="Gene3D" id="2.120.10.60">
    <property type="entry name" value="Tricorn protease N-terminal domain"/>
    <property type="match status" value="1"/>
</dbReference>
<keyword evidence="1" id="KW-0732">Signal</keyword>
<proteinExistence type="predicted"/>
<dbReference type="AlphaFoldDB" id="A0A1M4SVI0"/>
<feature type="chain" id="PRO_5009907396" description="WD40-like Beta Propeller Repeat" evidence="1">
    <location>
        <begin position="21"/>
        <end position="924"/>
    </location>
</feature>
<feature type="signal peptide" evidence="1">
    <location>
        <begin position="1"/>
        <end position="20"/>
    </location>
</feature>
<reference evidence="2 3" key="1">
    <citation type="submission" date="2016-11" db="EMBL/GenBank/DDBJ databases">
        <authorList>
            <person name="Jaros S."/>
            <person name="Januszkiewicz K."/>
            <person name="Wedrychowicz H."/>
        </authorList>
    </citation>
    <scope>NUCLEOTIDE SEQUENCE [LARGE SCALE GENOMIC DNA]</scope>
    <source>
        <strain evidence="2 3">DSM 18119</strain>
    </source>
</reference>
<evidence type="ECO:0008006" key="4">
    <source>
        <dbReference type="Google" id="ProtNLM"/>
    </source>
</evidence>
<evidence type="ECO:0000313" key="2">
    <source>
        <dbReference type="EMBL" id="SHE36208.1"/>
    </source>
</evidence>
<sequence length="924" mass="106176">MKMKGAILALCLGMCSIALAQNFGGFPPSTRWKQINTDTARIIYTKGAEAEAERIATLIHRQAADKTFSLGNKLRKINVVLQSRTTLANGYVGLAPFRSEYYLVPASNNLEFGNLPWHENLALHEYRHVQQYSNFNHGLSKGFYYLFGEQGLALANALSIPDWFFEGDAVHAETAYTEQGRGRLPLFLSGYNSLWLEGKNYSWMKLRNGSMKDYVPDHYQLGYLLANYGYLKYGPEFWGKVTQDASAFKGLFYPFQRAVKKYSGVDYKTFRNDAFQYYREKLGVNKDTRASTHTRVANYYFPQYISKDSLLYFKTAYNKIPAFYIRDSKGEHRLNQRNISQEDWFSYRKGKLAYTSYSTNPRWTLTDHSDIILMNVNTGAEKRITRKAKYYTPDLSPSGEKIIAVHINDSLQTELQVLKASDGTVLQNIPSVNEYYYSNPRFVDENRVVVTTRTPGSKIALQLLNLADNSWEEIVPFSSHTLGQTFVANDRVYFISNAGANDDIYSVGLKDKKIYQLTNDRTGNYYPSVMGDSLVWSHFTAEGIRLRNEVVGSKTGSEISPLAWQEETLLYPVADTKDLLSGTNRRFGEKRYSQSTGLFRFHSWAPDYADPEFTFSLYSDNILNTFSNELFYRYNQDEDSHGLGWNIFYGGLFPVLSAGAEYTYNRHVDLSPGTLTLDQAEVRGGFSIPLDFTQGKTYKNFNIGSDFVFNRLMPTGLFKDSFLSKNNSYLRHFLSWSHYLPKAVQQIYPKLGWTTGIQYRDLLTDKGYQLYANSFVFLPSFGNHSIVLNGSFQQTDTNNLVFSNHFPGARGYDDYYFSRMWKLAGNYHFPILYPDFGLASIVFIQRLRGNIFYDMARVYSNSKTKSADLRSVGGELYFDTKWWNQLPVSFGFRVSHLLDDGFYPRDKKGNNWFEFILPVNLLQH</sequence>
<gene>
    <name evidence="2" type="ORF">SAMN02745131_00246</name>
</gene>
<evidence type="ECO:0000256" key="1">
    <source>
        <dbReference type="SAM" id="SignalP"/>
    </source>
</evidence>
<name>A0A1M4SVI0_9BACT</name>
<organism evidence="2 3">
    <name type="scientific">Flavisolibacter ginsengisoli DSM 18119</name>
    <dbReference type="NCBI Taxonomy" id="1121884"/>
    <lineage>
        <taxon>Bacteria</taxon>
        <taxon>Pseudomonadati</taxon>
        <taxon>Bacteroidota</taxon>
        <taxon>Chitinophagia</taxon>
        <taxon>Chitinophagales</taxon>
        <taxon>Chitinophagaceae</taxon>
        <taxon>Flavisolibacter</taxon>
    </lineage>
</organism>
<dbReference type="PANTHER" id="PTHR36842">
    <property type="entry name" value="PROTEIN TOLB HOMOLOG"/>
    <property type="match status" value="1"/>
</dbReference>
<dbReference type="RefSeq" id="WP_072833404.1">
    <property type="nucleotide sequence ID" value="NZ_FQUU01000001.1"/>
</dbReference>
<protein>
    <recommendedName>
        <fullName evidence="4">WD40-like Beta Propeller Repeat</fullName>
    </recommendedName>
</protein>
<dbReference type="SUPFAM" id="SSF69304">
    <property type="entry name" value="Tricorn protease N-terminal domain"/>
    <property type="match status" value="1"/>
</dbReference>